<dbReference type="InterPro" id="IPR000866">
    <property type="entry name" value="AhpC/TSA"/>
</dbReference>
<dbReference type="PIRSF" id="PIRSF000239">
    <property type="entry name" value="AHPC"/>
    <property type="match status" value="1"/>
</dbReference>
<evidence type="ECO:0000256" key="1">
    <source>
        <dbReference type="ARBA" id="ARBA00011654"/>
    </source>
</evidence>
<evidence type="ECO:0000259" key="11">
    <source>
        <dbReference type="PROSITE" id="PS51352"/>
    </source>
</evidence>
<dbReference type="CDD" id="cd03015">
    <property type="entry name" value="PRX_Typ2cys"/>
    <property type="match status" value="1"/>
</dbReference>
<evidence type="ECO:0000256" key="9">
    <source>
        <dbReference type="ARBA" id="ARBA00047572"/>
    </source>
</evidence>
<dbReference type="EC" id="1.11.1.26" evidence="2"/>
<dbReference type="Proteomes" id="UP000033121">
    <property type="component" value="Unassembled WGS sequence"/>
</dbReference>
<feature type="active site" description="Cysteine sulfenic acid (-SOH) intermediate; for peroxidase activity" evidence="10">
    <location>
        <position position="59"/>
    </location>
</feature>
<evidence type="ECO:0000313" key="12">
    <source>
        <dbReference type="EMBL" id="GAO42807.1"/>
    </source>
</evidence>
<dbReference type="PROSITE" id="PS51352">
    <property type="entry name" value="THIOREDOXIN_2"/>
    <property type="match status" value="1"/>
</dbReference>
<comment type="catalytic activity">
    <reaction evidence="9">
        <text>a hydroperoxide + NADH + H(+) = an alcohol + NAD(+) + H2O</text>
        <dbReference type="Rhea" id="RHEA:62628"/>
        <dbReference type="ChEBI" id="CHEBI:15377"/>
        <dbReference type="ChEBI" id="CHEBI:15378"/>
        <dbReference type="ChEBI" id="CHEBI:30879"/>
        <dbReference type="ChEBI" id="CHEBI:35924"/>
        <dbReference type="ChEBI" id="CHEBI:57540"/>
        <dbReference type="ChEBI" id="CHEBI:57945"/>
        <dbReference type="EC" id="1.11.1.26"/>
    </reaction>
</comment>
<dbReference type="Pfam" id="PF00578">
    <property type="entry name" value="AhpC-TSA"/>
    <property type="match status" value="1"/>
</dbReference>
<dbReference type="GO" id="GO:0042744">
    <property type="term" value="P:hydrogen peroxide catabolic process"/>
    <property type="evidence" value="ECO:0007669"/>
    <property type="project" value="TreeGrafter"/>
</dbReference>
<dbReference type="InterPro" id="IPR050217">
    <property type="entry name" value="Peroxiredoxin"/>
</dbReference>
<feature type="domain" description="Thioredoxin" evidence="11">
    <location>
        <begin position="8"/>
        <end position="169"/>
    </location>
</feature>
<comment type="subunit">
    <text evidence="1">Homodimer; disulfide-linked, upon oxidation. 5 homodimers assemble to form a ring-like decamer.</text>
</comment>
<evidence type="ECO:0000256" key="8">
    <source>
        <dbReference type="ARBA" id="ARBA00032077"/>
    </source>
</evidence>
<keyword evidence="4" id="KW-0575">Peroxidase</keyword>
<name>A0A0E9MYJ6_9BACT</name>
<evidence type="ECO:0000313" key="13">
    <source>
        <dbReference type="Proteomes" id="UP000033121"/>
    </source>
</evidence>
<evidence type="ECO:0000256" key="5">
    <source>
        <dbReference type="ARBA" id="ARBA00022862"/>
    </source>
</evidence>
<dbReference type="GO" id="GO:0008379">
    <property type="term" value="F:thioredoxin peroxidase activity"/>
    <property type="evidence" value="ECO:0007669"/>
    <property type="project" value="TreeGrafter"/>
</dbReference>
<gene>
    <name evidence="12" type="primary">ahpC</name>
    <name evidence="12" type="ORF">FPE01S_01_18250</name>
</gene>
<keyword evidence="7" id="KW-0676">Redox-active center</keyword>
<evidence type="ECO:0000256" key="7">
    <source>
        <dbReference type="ARBA" id="ARBA00023284"/>
    </source>
</evidence>
<dbReference type="GO" id="GO:0005829">
    <property type="term" value="C:cytosol"/>
    <property type="evidence" value="ECO:0007669"/>
    <property type="project" value="TreeGrafter"/>
</dbReference>
<dbReference type="InterPro" id="IPR036249">
    <property type="entry name" value="Thioredoxin-like_sf"/>
</dbReference>
<protein>
    <recommendedName>
        <fullName evidence="3">Alkyl hydroperoxide reductase C</fullName>
        <ecNumber evidence="2">1.11.1.26</ecNumber>
    </recommendedName>
    <alternativeName>
        <fullName evidence="8">Peroxiredoxin</fullName>
    </alternativeName>
</protein>
<dbReference type="STRING" id="1220578.FPE01S_01_18250"/>
<dbReference type="PANTHER" id="PTHR10681:SF121">
    <property type="entry name" value="ALKYL HYDROPEROXIDE REDUCTASE C"/>
    <property type="match status" value="1"/>
</dbReference>
<organism evidence="12 13">
    <name type="scientific">Flavihumibacter petaseus NBRC 106054</name>
    <dbReference type="NCBI Taxonomy" id="1220578"/>
    <lineage>
        <taxon>Bacteria</taxon>
        <taxon>Pseudomonadati</taxon>
        <taxon>Bacteroidota</taxon>
        <taxon>Chitinophagia</taxon>
        <taxon>Chitinophagales</taxon>
        <taxon>Chitinophagaceae</taxon>
        <taxon>Flavihumibacter</taxon>
    </lineage>
</organism>
<keyword evidence="5" id="KW-0049">Antioxidant</keyword>
<evidence type="ECO:0000256" key="2">
    <source>
        <dbReference type="ARBA" id="ARBA00013021"/>
    </source>
</evidence>
<proteinExistence type="predicted"/>
<dbReference type="GO" id="GO:0045454">
    <property type="term" value="P:cell redox homeostasis"/>
    <property type="evidence" value="ECO:0007669"/>
    <property type="project" value="TreeGrafter"/>
</dbReference>
<evidence type="ECO:0000256" key="10">
    <source>
        <dbReference type="PIRSR" id="PIRSR000239-1"/>
    </source>
</evidence>
<dbReference type="GO" id="GO:0033554">
    <property type="term" value="P:cellular response to stress"/>
    <property type="evidence" value="ECO:0007669"/>
    <property type="project" value="TreeGrafter"/>
</dbReference>
<dbReference type="GO" id="GO:0102039">
    <property type="term" value="F:NADH-dependent peroxiredoxin activity"/>
    <property type="evidence" value="ECO:0007669"/>
    <property type="project" value="UniProtKB-EC"/>
</dbReference>
<keyword evidence="6" id="KW-0560">Oxidoreductase</keyword>
<evidence type="ECO:0000256" key="6">
    <source>
        <dbReference type="ARBA" id="ARBA00023002"/>
    </source>
</evidence>
<evidence type="ECO:0000256" key="3">
    <source>
        <dbReference type="ARBA" id="ARBA00017462"/>
    </source>
</evidence>
<dbReference type="AlphaFoldDB" id="A0A0E9MYJ6"/>
<sequence length="186" mass="21347">MNMKNVVLSLGAEFPAFNKKSVVSIEKGKEFYDLSYDEIKNAGKWLVMFWWPKDFTFVCPTEIAEFNKHYNDFVDRDTVLVGASTDSEFVHLAWRNNHDDLRGLQFPMLADTSKTLAEELGILEESEKIAYRATFIVDPQGIIRWVSLYDLNVGRNVKEVLRVLDALQTDELCPCNWQKGEATLTA</sequence>
<dbReference type="PANTHER" id="PTHR10681">
    <property type="entry name" value="THIOREDOXIN PEROXIDASE"/>
    <property type="match status" value="1"/>
</dbReference>
<dbReference type="InterPro" id="IPR013766">
    <property type="entry name" value="Thioredoxin_domain"/>
</dbReference>
<evidence type="ECO:0000256" key="4">
    <source>
        <dbReference type="ARBA" id="ARBA00022559"/>
    </source>
</evidence>
<reference evidence="12 13" key="1">
    <citation type="submission" date="2015-04" db="EMBL/GenBank/DDBJ databases">
        <title>Whole genome shotgun sequence of Flavihumibacter petaseus NBRC 106054.</title>
        <authorList>
            <person name="Miyazawa S."/>
            <person name="Hosoyama A."/>
            <person name="Hashimoto M."/>
            <person name="Noguchi M."/>
            <person name="Tsuchikane K."/>
            <person name="Ohji S."/>
            <person name="Yamazoe A."/>
            <person name="Ichikawa N."/>
            <person name="Kimura A."/>
            <person name="Fujita N."/>
        </authorList>
    </citation>
    <scope>NUCLEOTIDE SEQUENCE [LARGE SCALE GENOMIC DNA]</scope>
    <source>
        <strain evidence="12 13">NBRC 106054</strain>
    </source>
</reference>
<dbReference type="EMBL" id="BBWV01000001">
    <property type="protein sequence ID" value="GAO42807.1"/>
    <property type="molecule type" value="Genomic_DNA"/>
</dbReference>
<dbReference type="Gene3D" id="3.40.30.10">
    <property type="entry name" value="Glutaredoxin"/>
    <property type="match status" value="1"/>
</dbReference>
<comment type="caution">
    <text evidence="12">The sequence shown here is derived from an EMBL/GenBank/DDBJ whole genome shotgun (WGS) entry which is preliminary data.</text>
</comment>
<accession>A0A0E9MYJ6</accession>
<dbReference type="SUPFAM" id="SSF52833">
    <property type="entry name" value="Thioredoxin-like"/>
    <property type="match status" value="1"/>
</dbReference>
<dbReference type="GO" id="GO:0006979">
    <property type="term" value="P:response to oxidative stress"/>
    <property type="evidence" value="ECO:0007669"/>
    <property type="project" value="TreeGrafter"/>
</dbReference>
<keyword evidence="13" id="KW-1185">Reference proteome</keyword>
<dbReference type="InterPro" id="IPR024706">
    <property type="entry name" value="Peroxiredoxin_AhpC-typ"/>
</dbReference>